<evidence type="ECO:0000256" key="1">
    <source>
        <dbReference type="SAM" id="SignalP"/>
    </source>
</evidence>
<dbReference type="InterPro" id="IPR038706">
    <property type="entry name" value="Type_VI_SciN-like_sf"/>
</dbReference>
<dbReference type="NCBIfam" id="TIGR03352">
    <property type="entry name" value="VI_chp_3"/>
    <property type="match status" value="1"/>
</dbReference>
<protein>
    <submittedName>
        <fullName evidence="2">Type VI secretion system lipoprotein TssJ</fullName>
    </submittedName>
</protein>
<dbReference type="PANTHER" id="PTHR37625:SF4">
    <property type="entry name" value="OUTER MEMBRANE LIPOPROTEIN"/>
    <property type="match status" value="1"/>
</dbReference>
<evidence type="ECO:0000313" key="2">
    <source>
        <dbReference type="EMBL" id="MBE1161093.1"/>
    </source>
</evidence>
<comment type="caution">
    <text evidence="2">The sequence shown here is derived from an EMBL/GenBank/DDBJ whole genome shotgun (WGS) entry which is preliminary data.</text>
</comment>
<dbReference type="EMBL" id="JACZZA010000006">
    <property type="protein sequence ID" value="MBE1161093.1"/>
    <property type="molecule type" value="Genomic_DNA"/>
</dbReference>
<organism evidence="2 3">
    <name type="scientific">Dyella acidiphila</name>
    <dbReference type="NCBI Taxonomy" id="2775866"/>
    <lineage>
        <taxon>Bacteria</taxon>
        <taxon>Pseudomonadati</taxon>
        <taxon>Pseudomonadota</taxon>
        <taxon>Gammaproteobacteria</taxon>
        <taxon>Lysobacterales</taxon>
        <taxon>Rhodanobacteraceae</taxon>
        <taxon>Dyella</taxon>
    </lineage>
</organism>
<proteinExistence type="predicted"/>
<sequence>MLPLLLTLAACATSGGSASSTASDAASQAGASQPGAMSKMMQAIGLAKAPPPQPPQPVEALVPLRIYTAKNLNAGNGKKALALVVKVYHLRSPDRFNQTPFDDFLDNSKEQSDLGNDLIDSREMLVLPDQRYITVEHMPGDTRYLGFVAQFRTPAALRWRFVYDVKKSSTSGITLGVHACAMSSTAGALLTELPDDPGSLASVHCPSLSQ</sequence>
<dbReference type="PANTHER" id="PTHR37625">
    <property type="entry name" value="OUTER MEMBRANE LIPOPROTEIN-RELATED"/>
    <property type="match status" value="1"/>
</dbReference>
<feature type="signal peptide" evidence="1">
    <location>
        <begin position="1"/>
        <end position="22"/>
    </location>
</feature>
<dbReference type="Gene3D" id="2.60.40.4150">
    <property type="entry name" value="Type VI secretion system, lipoprotein SciN"/>
    <property type="match status" value="1"/>
</dbReference>
<keyword evidence="3" id="KW-1185">Reference proteome</keyword>
<dbReference type="Proteomes" id="UP000651010">
    <property type="component" value="Unassembled WGS sequence"/>
</dbReference>
<dbReference type="Pfam" id="PF12790">
    <property type="entry name" value="T6SS-SciN"/>
    <property type="match status" value="1"/>
</dbReference>
<keyword evidence="2" id="KW-0449">Lipoprotein</keyword>
<accession>A0ABR9GAN9</accession>
<reference evidence="2 3" key="1">
    <citation type="submission" date="2020-09" db="EMBL/GenBank/DDBJ databases">
        <title>Dyella sp. 7MK23 isolated from forest soil.</title>
        <authorList>
            <person name="Fu J."/>
        </authorList>
    </citation>
    <scope>NUCLEOTIDE SEQUENCE [LARGE SCALE GENOMIC DNA]</scope>
    <source>
        <strain evidence="2 3">7MK23</strain>
    </source>
</reference>
<dbReference type="InterPro" id="IPR017734">
    <property type="entry name" value="T6SS_SciN"/>
</dbReference>
<evidence type="ECO:0000313" key="3">
    <source>
        <dbReference type="Proteomes" id="UP000651010"/>
    </source>
</evidence>
<name>A0ABR9GAN9_9GAMM</name>
<gene>
    <name evidence="2" type="primary">tssJ</name>
    <name evidence="2" type="ORF">IGX34_11900</name>
</gene>
<feature type="chain" id="PRO_5045243537" evidence="1">
    <location>
        <begin position="23"/>
        <end position="210"/>
    </location>
</feature>
<dbReference type="RefSeq" id="WP_192555941.1">
    <property type="nucleotide sequence ID" value="NZ_JACZZA010000006.1"/>
</dbReference>
<keyword evidence="1" id="KW-0732">Signal</keyword>